<dbReference type="InterPro" id="IPR013752">
    <property type="entry name" value="KPA_reductase"/>
</dbReference>
<evidence type="ECO:0000256" key="1">
    <source>
        <dbReference type="ARBA" id="ARBA00004994"/>
    </source>
</evidence>
<accession>A0A506U156</accession>
<comment type="function">
    <text evidence="10">Catalyzes the NADPH-dependent reduction of ketopantoate into pantoic acid.</text>
</comment>
<evidence type="ECO:0000259" key="12">
    <source>
        <dbReference type="Pfam" id="PF08546"/>
    </source>
</evidence>
<dbReference type="EC" id="1.1.1.169" evidence="3 10"/>
<dbReference type="InterPro" id="IPR013332">
    <property type="entry name" value="KPR_N"/>
</dbReference>
<dbReference type="Proteomes" id="UP000320314">
    <property type="component" value="Unassembled WGS sequence"/>
</dbReference>
<dbReference type="EMBL" id="VHLH01000027">
    <property type="protein sequence ID" value="TPW26675.1"/>
    <property type="molecule type" value="Genomic_DNA"/>
</dbReference>
<dbReference type="InterPro" id="IPR013328">
    <property type="entry name" value="6PGD_dom2"/>
</dbReference>
<dbReference type="Pfam" id="PF02558">
    <property type="entry name" value="ApbA"/>
    <property type="match status" value="1"/>
</dbReference>
<dbReference type="NCBIfam" id="NF005091">
    <property type="entry name" value="PRK06522.2-2"/>
    <property type="match status" value="1"/>
</dbReference>
<comment type="caution">
    <text evidence="13">The sequence shown here is derived from an EMBL/GenBank/DDBJ whole genome shotgun (WGS) entry which is preliminary data.</text>
</comment>
<dbReference type="UniPathway" id="UPA00028">
    <property type="reaction ID" value="UER00004"/>
</dbReference>
<keyword evidence="7 10" id="KW-0560">Oxidoreductase</keyword>
<keyword evidence="14" id="KW-1185">Reference proteome</keyword>
<dbReference type="InterPro" id="IPR003710">
    <property type="entry name" value="ApbA"/>
</dbReference>
<dbReference type="InterPro" id="IPR008927">
    <property type="entry name" value="6-PGluconate_DH-like_C_sf"/>
</dbReference>
<dbReference type="Gene3D" id="1.10.1040.10">
    <property type="entry name" value="N-(1-d-carboxylethyl)-l-norvaline Dehydrogenase, domain 2"/>
    <property type="match status" value="1"/>
</dbReference>
<keyword evidence="5 10" id="KW-0566">Pantothenate biosynthesis</keyword>
<evidence type="ECO:0000256" key="9">
    <source>
        <dbReference type="ARBA" id="ARBA00048793"/>
    </source>
</evidence>
<organism evidence="13 14">
    <name type="scientific">Pararhizobium mangrovi</name>
    <dbReference type="NCBI Taxonomy" id="2590452"/>
    <lineage>
        <taxon>Bacteria</taxon>
        <taxon>Pseudomonadati</taxon>
        <taxon>Pseudomonadota</taxon>
        <taxon>Alphaproteobacteria</taxon>
        <taxon>Hyphomicrobiales</taxon>
        <taxon>Rhizobiaceae</taxon>
        <taxon>Rhizobium/Agrobacterium group</taxon>
        <taxon>Pararhizobium</taxon>
    </lineage>
</organism>
<sequence length="299" mass="32043">MVAVIGAGGIGSYLAAMLADAGQDVTMCVRTPFETLELEVDGETRTLPVTIATEPEAVAEEDWVVLATKAQDTASAKAWLDRLAGANTTILVAQNGIEHEERVAPIAGKARILPAIVYIAVERTEPGHVVHHGSSRMIVPECRKAAEAETLFAGSALELTRSGDFRTDAWKKLIANIAANPITALTMRRLDVFHEKQVVDLARSLLREAVLVGRCEGAEIGEADVEQVLSVYDGMTGEGGSSMLYDRLSGRSLEHDHLTGAVLRAGERHSIATPLNTAIYALVDALDRSSLRRSEAEHG</sequence>
<evidence type="ECO:0000256" key="6">
    <source>
        <dbReference type="ARBA" id="ARBA00022857"/>
    </source>
</evidence>
<dbReference type="PANTHER" id="PTHR21708">
    <property type="entry name" value="PROBABLE 2-DEHYDROPANTOATE 2-REDUCTASE"/>
    <property type="match status" value="1"/>
</dbReference>
<gene>
    <name evidence="13" type="ORF">FJU11_13800</name>
</gene>
<evidence type="ECO:0000256" key="2">
    <source>
        <dbReference type="ARBA" id="ARBA00007870"/>
    </source>
</evidence>
<name>A0A506U156_9HYPH</name>
<evidence type="ECO:0000256" key="8">
    <source>
        <dbReference type="ARBA" id="ARBA00032024"/>
    </source>
</evidence>
<comment type="catalytic activity">
    <reaction evidence="9 10">
        <text>(R)-pantoate + NADP(+) = 2-dehydropantoate + NADPH + H(+)</text>
        <dbReference type="Rhea" id="RHEA:16233"/>
        <dbReference type="ChEBI" id="CHEBI:11561"/>
        <dbReference type="ChEBI" id="CHEBI:15378"/>
        <dbReference type="ChEBI" id="CHEBI:15980"/>
        <dbReference type="ChEBI" id="CHEBI:57783"/>
        <dbReference type="ChEBI" id="CHEBI:58349"/>
        <dbReference type="EC" id="1.1.1.169"/>
    </reaction>
</comment>
<dbReference type="SUPFAM" id="SSF51735">
    <property type="entry name" value="NAD(P)-binding Rossmann-fold domains"/>
    <property type="match status" value="1"/>
</dbReference>
<evidence type="ECO:0000259" key="11">
    <source>
        <dbReference type="Pfam" id="PF02558"/>
    </source>
</evidence>
<evidence type="ECO:0000313" key="13">
    <source>
        <dbReference type="EMBL" id="TPW26675.1"/>
    </source>
</evidence>
<proteinExistence type="inferred from homology"/>
<evidence type="ECO:0000256" key="10">
    <source>
        <dbReference type="RuleBase" id="RU362068"/>
    </source>
</evidence>
<dbReference type="Gene3D" id="3.40.50.720">
    <property type="entry name" value="NAD(P)-binding Rossmann-like Domain"/>
    <property type="match status" value="1"/>
</dbReference>
<evidence type="ECO:0000256" key="3">
    <source>
        <dbReference type="ARBA" id="ARBA00013014"/>
    </source>
</evidence>
<dbReference type="OrthoDB" id="9796561at2"/>
<protein>
    <recommendedName>
        <fullName evidence="4 10">2-dehydropantoate 2-reductase</fullName>
        <ecNumber evidence="3 10">1.1.1.169</ecNumber>
    </recommendedName>
    <alternativeName>
        <fullName evidence="8 10">Ketopantoate reductase</fullName>
    </alternativeName>
</protein>
<dbReference type="InterPro" id="IPR036291">
    <property type="entry name" value="NAD(P)-bd_dom_sf"/>
</dbReference>
<keyword evidence="6 10" id="KW-0521">NADP</keyword>
<comment type="pathway">
    <text evidence="1 10">Cofactor biosynthesis; (R)-pantothenate biosynthesis; (R)-pantoate from 3-methyl-2-oxobutanoate: step 2/2.</text>
</comment>
<dbReference type="GO" id="GO:0015940">
    <property type="term" value="P:pantothenate biosynthetic process"/>
    <property type="evidence" value="ECO:0007669"/>
    <property type="project" value="UniProtKB-UniPathway"/>
</dbReference>
<evidence type="ECO:0000313" key="14">
    <source>
        <dbReference type="Proteomes" id="UP000320314"/>
    </source>
</evidence>
<dbReference type="FunFam" id="1.10.1040.10:FF:000017">
    <property type="entry name" value="2-dehydropantoate 2-reductase"/>
    <property type="match status" value="1"/>
</dbReference>
<reference evidence="13 14" key="1">
    <citation type="submission" date="2019-06" db="EMBL/GenBank/DDBJ databases">
        <authorList>
            <person name="Li M."/>
        </authorList>
    </citation>
    <scope>NUCLEOTIDE SEQUENCE [LARGE SCALE GENOMIC DNA]</scope>
    <source>
        <strain evidence="13 14">BGMRC6574</strain>
    </source>
</reference>
<dbReference type="InterPro" id="IPR051402">
    <property type="entry name" value="KPR-Related"/>
</dbReference>
<evidence type="ECO:0000256" key="7">
    <source>
        <dbReference type="ARBA" id="ARBA00023002"/>
    </source>
</evidence>
<feature type="domain" description="Ketopantoate reductase N-terminal" evidence="11">
    <location>
        <begin position="2"/>
        <end position="141"/>
    </location>
</feature>
<dbReference type="GO" id="GO:0008677">
    <property type="term" value="F:2-dehydropantoate 2-reductase activity"/>
    <property type="evidence" value="ECO:0007669"/>
    <property type="project" value="UniProtKB-EC"/>
</dbReference>
<evidence type="ECO:0000256" key="5">
    <source>
        <dbReference type="ARBA" id="ARBA00022655"/>
    </source>
</evidence>
<dbReference type="GO" id="GO:0005737">
    <property type="term" value="C:cytoplasm"/>
    <property type="evidence" value="ECO:0007669"/>
    <property type="project" value="TreeGrafter"/>
</dbReference>
<dbReference type="Pfam" id="PF08546">
    <property type="entry name" value="ApbA_C"/>
    <property type="match status" value="1"/>
</dbReference>
<feature type="domain" description="Ketopantoate reductase C-terminal" evidence="12">
    <location>
        <begin position="164"/>
        <end position="286"/>
    </location>
</feature>
<dbReference type="AlphaFoldDB" id="A0A506U156"/>
<dbReference type="NCBIfam" id="TIGR00745">
    <property type="entry name" value="apbA_panE"/>
    <property type="match status" value="1"/>
</dbReference>
<dbReference type="SUPFAM" id="SSF48179">
    <property type="entry name" value="6-phosphogluconate dehydrogenase C-terminal domain-like"/>
    <property type="match status" value="1"/>
</dbReference>
<dbReference type="PANTHER" id="PTHR21708:SF26">
    <property type="entry name" value="2-DEHYDROPANTOATE 2-REDUCTASE"/>
    <property type="match status" value="1"/>
</dbReference>
<evidence type="ECO:0000256" key="4">
    <source>
        <dbReference type="ARBA" id="ARBA00019465"/>
    </source>
</evidence>
<dbReference type="RefSeq" id="WP_141167654.1">
    <property type="nucleotide sequence ID" value="NZ_VHLH01000027.1"/>
</dbReference>
<comment type="similarity">
    <text evidence="2 10">Belongs to the ketopantoate reductase family.</text>
</comment>